<feature type="chain" id="PRO_5026952741" description="Transporter" evidence="1">
    <location>
        <begin position="23"/>
        <end position="256"/>
    </location>
</feature>
<evidence type="ECO:0000256" key="1">
    <source>
        <dbReference type="SAM" id="SignalP"/>
    </source>
</evidence>
<keyword evidence="1" id="KW-0732">Signal</keyword>
<protein>
    <recommendedName>
        <fullName evidence="4">Transporter</fullName>
    </recommendedName>
</protein>
<dbReference type="AlphaFoldDB" id="A0A6N6VMR4"/>
<evidence type="ECO:0000313" key="2">
    <source>
        <dbReference type="EMBL" id="KAB7740848.1"/>
    </source>
</evidence>
<gene>
    <name evidence="2" type="ORF">F2P47_07330</name>
</gene>
<sequence>MRRSLMGLTLAAAMFTGAAALAADGGTVSIGAQPSYFEGDYGTGNTVKMTYVPVFLKYAIDDATFKITVPYIAVRSSGVLVSGGTVIGTSSGHGSHSGLGDIWLEGKYKLHTADGVIPNLVPYAKVKLPTASKSEGLGTGKADYELGSGFEWAVDKTVFPFAKAGYRFVGKPSNRNLRNVLTYEAGSTFVVAPENYLTLMYSGHQAIQRGFSSASDVLAAWDFNVAEGVGLQFYGDKGLSHGSPDYGLGLGATVKF</sequence>
<organism evidence="2 3">
    <name type="scientific">Parvibaculum sedimenti</name>
    <dbReference type="NCBI Taxonomy" id="2608632"/>
    <lineage>
        <taxon>Bacteria</taxon>
        <taxon>Pseudomonadati</taxon>
        <taxon>Pseudomonadota</taxon>
        <taxon>Alphaproteobacteria</taxon>
        <taxon>Hyphomicrobiales</taxon>
        <taxon>Parvibaculaceae</taxon>
        <taxon>Parvibaculum</taxon>
    </lineage>
</organism>
<name>A0A6N6VMR4_9HYPH</name>
<dbReference type="RefSeq" id="WP_152215689.1">
    <property type="nucleotide sequence ID" value="NZ_JBAQYD010000400.1"/>
</dbReference>
<evidence type="ECO:0000313" key="3">
    <source>
        <dbReference type="Proteomes" id="UP000468901"/>
    </source>
</evidence>
<dbReference type="EMBL" id="WESC01000005">
    <property type="protein sequence ID" value="KAB7740848.1"/>
    <property type="molecule type" value="Genomic_DNA"/>
</dbReference>
<reference evidence="2 3" key="1">
    <citation type="submission" date="2019-09" db="EMBL/GenBank/DDBJ databases">
        <title>Parvibaculum sedimenti sp. nov., isolated from sediment.</title>
        <authorList>
            <person name="Wang Y."/>
        </authorList>
    </citation>
    <scope>NUCLEOTIDE SEQUENCE [LARGE SCALE GENOMIC DNA]</scope>
    <source>
        <strain evidence="2 3">HXT-9</strain>
    </source>
</reference>
<accession>A0A6N6VMR4</accession>
<evidence type="ECO:0008006" key="4">
    <source>
        <dbReference type="Google" id="ProtNLM"/>
    </source>
</evidence>
<proteinExistence type="predicted"/>
<keyword evidence="3" id="KW-1185">Reference proteome</keyword>
<feature type="signal peptide" evidence="1">
    <location>
        <begin position="1"/>
        <end position="22"/>
    </location>
</feature>
<dbReference type="Proteomes" id="UP000468901">
    <property type="component" value="Unassembled WGS sequence"/>
</dbReference>
<comment type="caution">
    <text evidence="2">The sequence shown here is derived from an EMBL/GenBank/DDBJ whole genome shotgun (WGS) entry which is preliminary data.</text>
</comment>